<evidence type="ECO:0008006" key="3">
    <source>
        <dbReference type="Google" id="ProtNLM"/>
    </source>
</evidence>
<dbReference type="Proteomes" id="UP001162031">
    <property type="component" value="Unassembled WGS sequence"/>
</dbReference>
<keyword evidence="2" id="KW-1185">Reference proteome</keyword>
<dbReference type="EMBL" id="CANTFL010000570">
    <property type="protein sequence ID" value="CAI5724940.1"/>
    <property type="molecule type" value="Genomic_DNA"/>
</dbReference>
<accession>A0AAV0TS41</accession>
<comment type="caution">
    <text evidence="1">The sequence shown here is derived from an EMBL/GenBank/DDBJ whole genome shotgun (WGS) entry which is preliminary data.</text>
</comment>
<gene>
    <name evidence="1" type="ORF">HBR001_LOCUS3482</name>
</gene>
<organism evidence="1 2">
    <name type="scientific">Hyaloperonospora brassicae</name>
    <name type="common">Brassica downy mildew</name>
    <name type="synonym">Peronospora brassicae</name>
    <dbReference type="NCBI Taxonomy" id="162125"/>
    <lineage>
        <taxon>Eukaryota</taxon>
        <taxon>Sar</taxon>
        <taxon>Stramenopiles</taxon>
        <taxon>Oomycota</taxon>
        <taxon>Peronosporomycetes</taxon>
        <taxon>Peronosporales</taxon>
        <taxon>Peronosporaceae</taxon>
        <taxon>Hyaloperonospora</taxon>
    </lineage>
</organism>
<proteinExistence type="predicted"/>
<reference evidence="1" key="1">
    <citation type="submission" date="2022-12" db="EMBL/GenBank/DDBJ databases">
        <authorList>
            <person name="Webb A."/>
        </authorList>
    </citation>
    <scope>NUCLEOTIDE SEQUENCE</scope>
    <source>
        <strain evidence="1">Hp1</strain>
    </source>
</reference>
<sequence length="738" mass="81087">MGPTPLTESSAAGGSPRVLQRRLVRALAGAGSGDVVALVQERVHSTSVGAEAAFTFLLQVIEELDDAIEEFLPSRPHSEPLVHDDEVELGMLLSTASLAVRYVTEKQAMTPLLQRYRDAFKKVLRYPEWTHESYSGLKAVALMGTTRVLESFGNDVPAPDVMRQLRWLFSLYQDTSLSDTELAQRLNTLLRPACEYVAVALQTHVSARDVIFTEVLPHLVALLIKEGADTQETAVAEVVKVDLASTVAVLLEAKGPYTSRNAFALLTLPEFVEEMEADEAKVVDSIDMFATAAQATTDRLESVDEETKKLSATAAARETDEECCRVLCSWLAVGTRRMVAAQALAVMYRTIASGSGIDNGAARVIAHTTPLEEMTRALDDASLTRLPDFDFVNALLESIRDICLCQHQLATSTLEGLYKALIVVMPRLETALTVFAKEHSSERRSAKRLCSTIRRTLVETFLSWLHHPDTAKLLALQVDFLHNVAGTLADPRVYGDVLAVLRGSTVPEGRTEYLSGRQVAVVTLCQAMHQLDRYSQSTTNRIVSGLTRVAAACREDVQSLANELVLPLLPSMLDGSQWGKFLRLRTEAVATVLVGCAASDDFEVAHHSWISEFIQFLLEPIVSSENVHSFMVLCGLVRAERKLLLHVASFCMAHPHTVKQTLRDPLVRWPLYEEDVDLVVVTLDLFEALLSVKTLRASVDVDVIYATILQLSENAASEGLDSITMACKQLMESLGSQV</sequence>
<evidence type="ECO:0000313" key="2">
    <source>
        <dbReference type="Proteomes" id="UP001162031"/>
    </source>
</evidence>
<protein>
    <recommendedName>
        <fullName evidence="3">HEAT repeat-containing protein 1</fullName>
    </recommendedName>
</protein>
<name>A0AAV0TS41_HYABA</name>
<dbReference type="AlphaFoldDB" id="A0AAV0TS41"/>
<evidence type="ECO:0000313" key="1">
    <source>
        <dbReference type="EMBL" id="CAI5724940.1"/>
    </source>
</evidence>